<evidence type="ECO:0000313" key="1">
    <source>
        <dbReference type="EMBL" id="KAF0713824.1"/>
    </source>
</evidence>
<reference evidence="2 3" key="1">
    <citation type="submission" date="2019-03" db="EMBL/GenBank/DDBJ databases">
        <authorList>
            <person name="Gaulin E."/>
            <person name="Dumas B."/>
        </authorList>
    </citation>
    <scope>NUCLEOTIDE SEQUENCE [LARGE SCALE GENOMIC DNA]</scope>
    <source>
        <strain evidence="2">CBS 568.67</strain>
    </source>
</reference>
<evidence type="ECO:0000313" key="2">
    <source>
        <dbReference type="EMBL" id="VFT81314.1"/>
    </source>
</evidence>
<accession>A0A485KCD5</accession>
<sequence>MAWCRWADAKTCCEYLVTQSISNEIDPRNLLRTRSGHGQREWDSGGVAAVPSTMGELVQTLAKSVEAFTSGKQPVPKATKQLSMNNFVAQKSIPTARSAREAWQQWFVADPSAGLVCALKDYNSDMIRRDRKKYSERVTLASAFSKYQSYDEFESAYTGCTESYAGVLREVRRRKRVGML</sequence>
<evidence type="ECO:0000313" key="3">
    <source>
        <dbReference type="Proteomes" id="UP000332933"/>
    </source>
</evidence>
<keyword evidence="3" id="KW-1185">Reference proteome</keyword>
<dbReference type="EMBL" id="CAADRA010000925">
    <property type="protein sequence ID" value="VFT81314.1"/>
    <property type="molecule type" value="Genomic_DNA"/>
</dbReference>
<dbReference type="EMBL" id="VJMH01000925">
    <property type="protein sequence ID" value="KAF0713824.1"/>
    <property type="molecule type" value="Genomic_DNA"/>
</dbReference>
<protein>
    <submittedName>
        <fullName evidence="2">Aste57867_4194 protein</fullName>
    </submittedName>
</protein>
<dbReference type="AlphaFoldDB" id="A0A485KCD5"/>
<proteinExistence type="predicted"/>
<organism evidence="2 3">
    <name type="scientific">Aphanomyces stellatus</name>
    <dbReference type="NCBI Taxonomy" id="120398"/>
    <lineage>
        <taxon>Eukaryota</taxon>
        <taxon>Sar</taxon>
        <taxon>Stramenopiles</taxon>
        <taxon>Oomycota</taxon>
        <taxon>Saprolegniomycetes</taxon>
        <taxon>Saprolegniales</taxon>
        <taxon>Verrucalvaceae</taxon>
        <taxon>Aphanomyces</taxon>
    </lineage>
</organism>
<gene>
    <name evidence="2" type="primary">Aste57867_4194</name>
    <name evidence="1" type="ORF">As57867_004183</name>
    <name evidence="2" type="ORF">ASTE57867_4194</name>
</gene>
<dbReference type="Proteomes" id="UP000332933">
    <property type="component" value="Unassembled WGS sequence"/>
</dbReference>
<name>A0A485KCD5_9STRA</name>
<reference evidence="1" key="2">
    <citation type="submission" date="2019-06" db="EMBL/GenBank/DDBJ databases">
        <title>Genomics analysis of Aphanomyces spp. identifies a new class of oomycete effector associated with host adaptation.</title>
        <authorList>
            <person name="Gaulin E."/>
        </authorList>
    </citation>
    <scope>NUCLEOTIDE SEQUENCE</scope>
    <source>
        <strain evidence="1">CBS 578.67</strain>
    </source>
</reference>
<dbReference type="OrthoDB" id="78698at2759"/>